<dbReference type="Pfam" id="PF13170">
    <property type="entry name" value="DUF4003"/>
    <property type="match status" value="1"/>
</dbReference>
<reference evidence="1 2" key="1">
    <citation type="journal article" date="2021" name="Cell Host Microbe">
        <title>in vivo commensal control of Clostridioides difficile virulence.</title>
        <authorList>
            <person name="Girinathan B.P."/>
            <person name="Dibenedetto N."/>
            <person name="Worley J.N."/>
            <person name="Peltier J."/>
            <person name="Arrieta-Ortiz M.L."/>
            <person name="Rupa Christinal Immanuel S."/>
            <person name="Lavin R."/>
            <person name="Delaney M.L."/>
            <person name="Cummins C."/>
            <person name="Hoffmann M."/>
            <person name="Luo Y."/>
            <person name="Gonzalez-Escalona N."/>
            <person name="Allard M."/>
            <person name="Onderdonk A.B."/>
            <person name="Gerber G.K."/>
            <person name="Sonenshein A.L."/>
            <person name="Baliga N."/>
            <person name="Dupuy B."/>
            <person name="Bry L."/>
        </authorList>
    </citation>
    <scope>NUCLEOTIDE SEQUENCE [LARGE SCALE GENOMIC DNA]</scope>
    <source>
        <strain evidence="1 2">DSM 599</strain>
    </source>
</reference>
<dbReference type="EMBL" id="JAIKTU010000009">
    <property type="protein sequence ID" value="MBY0756146.1"/>
    <property type="molecule type" value="Genomic_DNA"/>
</dbReference>
<proteinExistence type="predicted"/>
<evidence type="ECO:0000313" key="2">
    <source>
        <dbReference type="Proteomes" id="UP001299068"/>
    </source>
</evidence>
<organism evidence="1 2">
    <name type="scientific">Clostridium sardiniense</name>
    <name type="common">Clostridium absonum</name>
    <dbReference type="NCBI Taxonomy" id="29369"/>
    <lineage>
        <taxon>Bacteria</taxon>
        <taxon>Bacillati</taxon>
        <taxon>Bacillota</taxon>
        <taxon>Clostridia</taxon>
        <taxon>Eubacteriales</taxon>
        <taxon>Clostridiaceae</taxon>
        <taxon>Clostridium</taxon>
    </lineage>
</organism>
<comment type="caution">
    <text evidence="1">The sequence shown here is derived from an EMBL/GenBank/DDBJ whole genome shotgun (WGS) entry which is preliminary data.</text>
</comment>
<dbReference type="Proteomes" id="UP001299068">
    <property type="component" value="Unassembled WGS sequence"/>
</dbReference>
<accession>A0ABS7KZA3</accession>
<dbReference type="InterPro" id="IPR025062">
    <property type="entry name" value="DUF4003"/>
</dbReference>
<evidence type="ECO:0000313" key="1">
    <source>
        <dbReference type="EMBL" id="MBY0756146.1"/>
    </source>
</evidence>
<keyword evidence="2" id="KW-1185">Reference proteome</keyword>
<dbReference type="RefSeq" id="WP_204593738.1">
    <property type="nucleotide sequence ID" value="NZ_JAFBDA010000002.1"/>
</dbReference>
<sequence length="322" mass="37595">MNNLLYTITNRVIENYKLAKHKLRFDGEYINHFASLIFGEDENINIDRIKEIRKYIKSNTNKMSSFRGDILYMISILISKENNYIEFSNRVMEMNEYLKDNDFKDGNFLVLSSYALAKHAKIGEEEAIINDMKMIYKSLKNQYEGFIDEEDYLVFALLAIKGNKDKSDIEDTSKYIDSMFNYLSDLDYYSKNDLQGIASSLLLNSSASAPYEIKEFIKAFNDKDMRIGDEVLPLIGVVARDEEIYEYLNKVKEVTECLCEEEGEYAFYMDKTFRTLIAIVIVEIYERNSSSFSNEYLEELLCFAIYSFLVSKKQGLFEEVLA</sequence>
<protein>
    <submittedName>
        <fullName evidence="1">DUF4003 domain-containing protein</fullName>
    </submittedName>
</protein>
<name>A0ABS7KZA3_CLOSR</name>
<gene>
    <name evidence="1" type="ORF">K5V21_11895</name>
</gene>